<evidence type="ECO:0000313" key="3">
    <source>
        <dbReference type="Proteomes" id="UP001286313"/>
    </source>
</evidence>
<organism evidence="2 3">
    <name type="scientific">Petrolisthes cinctipes</name>
    <name type="common">Flat porcelain crab</name>
    <dbReference type="NCBI Taxonomy" id="88211"/>
    <lineage>
        <taxon>Eukaryota</taxon>
        <taxon>Metazoa</taxon>
        <taxon>Ecdysozoa</taxon>
        <taxon>Arthropoda</taxon>
        <taxon>Crustacea</taxon>
        <taxon>Multicrustacea</taxon>
        <taxon>Malacostraca</taxon>
        <taxon>Eumalacostraca</taxon>
        <taxon>Eucarida</taxon>
        <taxon>Decapoda</taxon>
        <taxon>Pleocyemata</taxon>
        <taxon>Anomura</taxon>
        <taxon>Galatheoidea</taxon>
        <taxon>Porcellanidae</taxon>
        <taxon>Petrolisthes</taxon>
    </lineage>
</organism>
<feature type="region of interest" description="Disordered" evidence="1">
    <location>
        <begin position="1"/>
        <end position="36"/>
    </location>
</feature>
<reference evidence="2" key="1">
    <citation type="submission" date="2023-10" db="EMBL/GenBank/DDBJ databases">
        <title>Genome assemblies of two species of porcelain crab, Petrolisthes cinctipes and Petrolisthes manimaculis (Anomura: Porcellanidae).</title>
        <authorList>
            <person name="Angst P."/>
        </authorList>
    </citation>
    <scope>NUCLEOTIDE SEQUENCE</scope>
    <source>
        <strain evidence="2">PB745_01</strain>
        <tissue evidence="2">Gill</tissue>
    </source>
</reference>
<dbReference type="AlphaFoldDB" id="A0AAE1FXE2"/>
<evidence type="ECO:0000313" key="2">
    <source>
        <dbReference type="EMBL" id="KAK3882463.1"/>
    </source>
</evidence>
<dbReference type="EMBL" id="JAWQEG010001094">
    <property type="protein sequence ID" value="KAK3882463.1"/>
    <property type="molecule type" value="Genomic_DNA"/>
</dbReference>
<name>A0AAE1FXE2_PETCI</name>
<gene>
    <name evidence="2" type="ORF">Pcinc_013170</name>
</gene>
<comment type="caution">
    <text evidence="2">The sequence shown here is derived from an EMBL/GenBank/DDBJ whole genome shotgun (WGS) entry which is preliminary data.</text>
</comment>
<dbReference type="Proteomes" id="UP001286313">
    <property type="component" value="Unassembled WGS sequence"/>
</dbReference>
<sequence>MRQQTETGEEIQEILDSGDEAGDIDDPLPEPAGGEPVTRAVEVAREVPGFESVTEEEILAINSEGDNQSVEGIVSGLVIEDELAQQEPIMEENVE</sequence>
<protein>
    <submittedName>
        <fullName evidence="2">Uncharacterized protein</fullName>
    </submittedName>
</protein>
<evidence type="ECO:0000256" key="1">
    <source>
        <dbReference type="SAM" id="MobiDB-lite"/>
    </source>
</evidence>
<feature type="compositionally biased region" description="Acidic residues" evidence="1">
    <location>
        <begin position="7"/>
        <end position="28"/>
    </location>
</feature>
<proteinExistence type="predicted"/>
<keyword evidence="3" id="KW-1185">Reference proteome</keyword>
<accession>A0AAE1FXE2</accession>